<evidence type="ECO:0000256" key="7">
    <source>
        <dbReference type="ARBA" id="ARBA00022989"/>
    </source>
</evidence>
<accession>A0A3P9CNI6</accession>
<dbReference type="InterPro" id="IPR000742">
    <property type="entry name" value="EGF"/>
</dbReference>
<dbReference type="GO" id="GO:0005886">
    <property type="term" value="C:plasma membrane"/>
    <property type="evidence" value="ECO:0007669"/>
    <property type="project" value="UniProtKB-SubCell"/>
</dbReference>
<feature type="domain" description="EGF-like" evidence="16">
    <location>
        <begin position="171"/>
        <end position="201"/>
    </location>
</feature>
<evidence type="ECO:0000256" key="12">
    <source>
        <dbReference type="PROSITE-ProRule" id="PRU00076"/>
    </source>
</evidence>
<evidence type="ECO:0000256" key="15">
    <source>
        <dbReference type="SAM" id="SignalP"/>
    </source>
</evidence>
<dbReference type="PROSITE" id="PS00022">
    <property type="entry name" value="EGF_1"/>
    <property type="match status" value="10"/>
</dbReference>
<dbReference type="InterPro" id="IPR011489">
    <property type="entry name" value="EMI_domain"/>
</dbReference>
<reference evidence="18 19" key="1">
    <citation type="journal article" date="2014" name="Nature">
        <title>The genomic substrate for adaptive radiation in African cichlid fish.</title>
        <authorList>
            <person name="Brawand D."/>
            <person name="Wagner C.E."/>
            <person name="Li Y.I."/>
            <person name="Malinsky M."/>
            <person name="Keller I."/>
            <person name="Fan S."/>
            <person name="Simakov O."/>
            <person name="Ng A.Y."/>
            <person name="Lim Z.W."/>
            <person name="Bezault E."/>
            <person name="Turner-Maier J."/>
            <person name="Johnson J."/>
            <person name="Alcazar R."/>
            <person name="Noh H.J."/>
            <person name="Russell P."/>
            <person name="Aken B."/>
            <person name="Alfoldi J."/>
            <person name="Amemiya C."/>
            <person name="Azzouzi N."/>
            <person name="Baroiller J.F."/>
            <person name="Barloy-Hubler F."/>
            <person name="Berlin A."/>
            <person name="Bloomquist R."/>
            <person name="Carleton K.L."/>
            <person name="Conte M.A."/>
            <person name="D'Cotta H."/>
            <person name="Eshel O."/>
            <person name="Gaffney L."/>
            <person name="Galibert F."/>
            <person name="Gante H.F."/>
            <person name="Gnerre S."/>
            <person name="Greuter L."/>
            <person name="Guyon R."/>
            <person name="Haddad N.S."/>
            <person name="Haerty W."/>
            <person name="Harris R.M."/>
            <person name="Hofmann H.A."/>
            <person name="Hourlier T."/>
            <person name="Hulata G."/>
            <person name="Jaffe D.B."/>
            <person name="Lara M."/>
            <person name="Lee A.P."/>
            <person name="MacCallum I."/>
            <person name="Mwaiko S."/>
            <person name="Nikaido M."/>
            <person name="Nishihara H."/>
            <person name="Ozouf-Costaz C."/>
            <person name="Penman D.J."/>
            <person name="Przybylski D."/>
            <person name="Rakotomanga M."/>
            <person name="Renn S.C.P."/>
            <person name="Ribeiro F.J."/>
            <person name="Ron M."/>
            <person name="Salzburger W."/>
            <person name="Sanchez-Pulido L."/>
            <person name="Santos M.E."/>
            <person name="Searle S."/>
            <person name="Sharpe T."/>
            <person name="Swofford R."/>
            <person name="Tan F.J."/>
            <person name="Williams L."/>
            <person name="Young S."/>
            <person name="Yin S."/>
            <person name="Okada N."/>
            <person name="Kocher T.D."/>
            <person name="Miska E.A."/>
            <person name="Lander E.S."/>
            <person name="Venkatesh B."/>
            <person name="Fernald R.D."/>
            <person name="Meyer A."/>
            <person name="Ponting C.P."/>
            <person name="Streelman J.T."/>
            <person name="Lindblad-Toh K."/>
            <person name="Seehausen O."/>
            <person name="Di Palma F."/>
        </authorList>
    </citation>
    <scope>NUCLEOTIDE SEQUENCE</scope>
</reference>
<dbReference type="SMART" id="SM00180">
    <property type="entry name" value="EGF_Lam"/>
    <property type="match status" value="9"/>
</dbReference>
<feature type="disulfide bond" evidence="12">
    <location>
        <begin position="319"/>
        <end position="328"/>
    </location>
</feature>
<dbReference type="InterPro" id="IPR057138">
    <property type="entry name" value="EGF_PEAR1L-like"/>
</dbReference>
<comment type="caution">
    <text evidence="12">Lacks conserved residue(s) required for the propagation of feature annotation.</text>
</comment>
<reference evidence="18" key="3">
    <citation type="submission" date="2025-09" db="UniProtKB">
        <authorList>
            <consortium name="Ensembl"/>
        </authorList>
    </citation>
    <scope>IDENTIFICATION</scope>
</reference>
<dbReference type="CDD" id="cd00055">
    <property type="entry name" value="EGF_Lam"/>
    <property type="match status" value="1"/>
</dbReference>
<dbReference type="InterPro" id="IPR013032">
    <property type="entry name" value="EGF-like_CS"/>
</dbReference>
<feature type="domain" description="EGF-like" evidence="16">
    <location>
        <begin position="618"/>
        <end position="654"/>
    </location>
</feature>
<dbReference type="Ensembl" id="ENSMZET00005024122.1">
    <property type="protein sequence ID" value="ENSMZEP00005023356.1"/>
    <property type="gene ID" value="ENSMZEG00005017469.1"/>
</dbReference>
<dbReference type="SMART" id="SM00181">
    <property type="entry name" value="EGF"/>
    <property type="match status" value="13"/>
</dbReference>
<dbReference type="GO" id="GO:0048731">
    <property type="term" value="P:system development"/>
    <property type="evidence" value="ECO:0007669"/>
    <property type="project" value="UniProtKB-ARBA"/>
</dbReference>
<dbReference type="SUPFAM" id="SSF57184">
    <property type="entry name" value="Growth factor receptor domain"/>
    <property type="match status" value="1"/>
</dbReference>
<dbReference type="FunFam" id="2.170.300.10:FF:000002">
    <property type="entry name" value="Multiple epidermal growth factor-like domains 10"/>
    <property type="match status" value="3"/>
</dbReference>
<feature type="transmembrane region" description="Helical" evidence="14">
    <location>
        <begin position="720"/>
        <end position="743"/>
    </location>
</feature>
<evidence type="ECO:0000256" key="3">
    <source>
        <dbReference type="ARBA" id="ARBA00022536"/>
    </source>
</evidence>
<feature type="disulfide bond" evidence="12">
    <location>
        <begin position="408"/>
        <end position="417"/>
    </location>
</feature>
<sequence length="916" mass="99431">MPTLQSSAVLLLFSILIGLSCSLDPRDPNVCSTWESFTTSVKESYLHPYDQVGEEPCSDPRTSYKCMITYKTAYRQAVKTDYRKRYQCCPGYYESRGKCVPRCTKECVHGRCVAPDRCQCEGGWRGDDCSSGMNQPSSRLQTFPHSRLFSHLLLPFDLSDCDDKHWGANCKQQCKCENGALCDPVKGSCRCPPGFNGRYCEESCPAGTFGKKCQARCPCQNGGICKGKGICACPPGWTGPVCTERCPEGRFGPNCTEECVCHNNGKCDAETGQCQCAKGFTGHRCKEECAAGSYGQDCKGVCDCANGARCYNIDGACLCEPGFSGPHCRDRMCPDGIYGMHCERTCLCQDKHTLSCHPMKGECTCQPGWAGLYCNETCAHGFYGHGCLEPCLCVNGGVCDGATGRCHCAPGFTGLHCENPCKSGTYGKNCSLECSCKNYVDCSPIDGTCFCKEGWRGPDCSIPCSEGTWGPGCNATCHCANGAKCNPADGSCTCTAGWQGARCDQPCPMGTFGPGCLKRCDCVHADGCQATTGECHCLPGWSGPRCSEPCSEGLWGRHCNQTCFKHCPNSDTCLRETGACVCRPGYWGVTCQNSELARCMHCLISALLFPSECRTGTYGDQCSMTCQSCGQSYRCHHVTGECDCLPGYTGPNCDQVCPAGYFGKQCSEVCLPCANNSTCNHRNGHCECLPGWTAIDCSKHSFQQTGSVMSRLNPGERESWGAIAGIVVLVILVVLLLALLLLYRRRQKEKQNNTPTVSFSTSRTVNSEYAVPVGLGFNSQSCSILALHGLHMQLISQYLFPAELKDSAAVSSSSLNSENPYATIKDLPGLPLPFCPPESSYMEMKSVGTNCDLHYRDKNTGPHYTYKCQSSHGHAPHEDPQSHYDLPVNSHIPGHYDLPPVRRPPSPCPSPRRSPQ</sequence>
<evidence type="ECO:0000256" key="14">
    <source>
        <dbReference type="SAM" id="Phobius"/>
    </source>
</evidence>
<feature type="region of interest" description="Disordered" evidence="13">
    <location>
        <begin position="866"/>
        <end position="916"/>
    </location>
</feature>
<dbReference type="AlphaFoldDB" id="A0A3P9CNI6"/>
<feature type="domain" description="EMI" evidence="17">
    <location>
        <begin position="27"/>
        <end position="101"/>
    </location>
</feature>
<dbReference type="PROSITE" id="PS50026">
    <property type="entry name" value="EGF_3"/>
    <property type="match status" value="7"/>
</dbReference>
<evidence type="ECO:0000256" key="5">
    <source>
        <dbReference type="ARBA" id="ARBA00022729"/>
    </source>
</evidence>
<feature type="domain" description="EGF-like" evidence="16">
    <location>
        <begin position="209"/>
        <end position="243"/>
    </location>
</feature>
<comment type="similarity">
    <text evidence="11">Belongs to the MEGF family.</text>
</comment>
<evidence type="ECO:0000259" key="17">
    <source>
        <dbReference type="PROSITE" id="PS51041"/>
    </source>
</evidence>
<feature type="domain" description="EGF-like" evidence="16">
    <location>
        <begin position="256"/>
        <end position="286"/>
    </location>
</feature>
<keyword evidence="8 14" id="KW-0472">Membrane</keyword>
<name>A0A3P9CNI6_9CICH</name>
<reference evidence="18" key="2">
    <citation type="submission" date="2025-08" db="UniProtKB">
        <authorList>
            <consortium name="Ensembl"/>
        </authorList>
    </citation>
    <scope>IDENTIFICATION</scope>
</reference>
<feature type="domain" description="EGF-like" evidence="16">
    <location>
        <begin position="469"/>
        <end position="504"/>
    </location>
</feature>
<keyword evidence="6" id="KW-0677">Repeat</keyword>
<dbReference type="PANTHER" id="PTHR24052">
    <property type="entry name" value="DELTA-RELATED"/>
    <property type="match status" value="1"/>
</dbReference>
<dbReference type="PRINTS" id="PR00011">
    <property type="entry name" value="EGFLAMININ"/>
</dbReference>
<dbReference type="Pfam" id="PF23301">
    <property type="entry name" value="EGF_PEAR1L"/>
    <property type="match status" value="1"/>
</dbReference>
<evidence type="ECO:0000256" key="13">
    <source>
        <dbReference type="SAM" id="MobiDB-lite"/>
    </source>
</evidence>
<feature type="domain" description="EGF-like" evidence="16">
    <location>
        <begin position="294"/>
        <end position="329"/>
    </location>
</feature>
<comment type="subcellular location">
    <subcellularLocation>
        <location evidence="1">Cell membrane</location>
        <topology evidence="1">Single-pass membrane protein</topology>
    </subcellularLocation>
</comment>
<evidence type="ECO:0000256" key="11">
    <source>
        <dbReference type="ARBA" id="ARBA00038377"/>
    </source>
</evidence>
<feature type="chain" id="PRO_5018123404" evidence="15">
    <location>
        <begin position="23"/>
        <end position="916"/>
    </location>
</feature>
<dbReference type="InterPro" id="IPR002049">
    <property type="entry name" value="LE_dom"/>
</dbReference>
<evidence type="ECO:0000256" key="10">
    <source>
        <dbReference type="ARBA" id="ARBA00023180"/>
    </source>
</evidence>
<dbReference type="PROSITE" id="PS01186">
    <property type="entry name" value="EGF_2"/>
    <property type="match status" value="4"/>
</dbReference>
<keyword evidence="19" id="KW-1185">Reference proteome</keyword>
<evidence type="ECO:0000256" key="1">
    <source>
        <dbReference type="ARBA" id="ARBA00004162"/>
    </source>
</evidence>
<evidence type="ECO:0000256" key="8">
    <source>
        <dbReference type="ARBA" id="ARBA00023136"/>
    </source>
</evidence>
<keyword evidence="2" id="KW-1003">Cell membrane</keyword>
<dbReference type="Gene3D" id="2.10.25.10">
    <property type="entry name" value="Laminin"/>
    <property type="match status" value="1"/>
</dbReference>
<feature type="compositionally biased region" description="Pro residues" evidence="13">
    <location>
        <begin position="901"/>
        <end position="916"/>
    </location>
</feature>
<dbReference type="InterPro" id="IPR009030">
    <property type="entry name" value="Growth_fac_rcpt_cys_sf"/>
</dbReference>
<evidence type="ECO:0000313" key="18">
    <source>
        <dbReference type="Ensembl" id="ENSMZEP00005023356.1"/>
    </source>
</evidence>
<dbReference type="GeneTree" id="ENSGT00940000155333"/>
<evidence type="ECO:0000313" key="19">
    <source>
        <dbReference type="Proteomes" id="UP000265160"/>
    </source>
</evidence>
<feature type="disulfide bond" evidence="12">
    <location>
        <begin position="233"/>
        <end position="242"/>
    </location>
</feature>
<feature type="signal peptide" evidence="15">
    <location>
        <begin position="1"/>
        <end position="22"/>
    </location>
</feature>
<dbReference type="Pfam" id="PF00053">
    <property type="entry name" value="EGF_laminin"/>
    <property type="match status" value="5"/>
</dbReference>
<feature type="disulfide bond" evidence="12">
    <location>
        <begin position="644"/>
        <end position="653"/>
    </location>
</feature>
<dbReference type="PANTHER" id="PTHR24052:SF12">
    <property type="entry name" value="PLATELET ENDOTHELIAL AGGREGATION RECEPTOR 1"/>
    <property type="match status" value="1"/>
</dbReference>
<keyword evidence="4 14" id="KW-0812">Transmembrane</keyword>
<evidence type="ECO:0000256" key="2">
    <source>
        <dbReference type="ARBA" id="ARBA00022475"/>
    </source>
</evidence>
<feature type="domain" description="EGF-like" evidence="16">
    <location>
        <begin position="388"/>
        <end position="418"/>
    </location>
</feature>
<dbReference type="PROSITE" id="PS51041">
    <property type="entry name" value="EMI"/>
    <property type="match status" value="1"/>
</dbReference>
<dbReference type="InterPro" id="IPR052485">
    <property type="entry name" value="MEGF_diff_regulators"/>
</dbReference>
<evidence type="ECO:0000256" key="9">
    <source>
        <dbReference type="ARBA" id="ARBA00023157"/>
    </source>
</evidence>
<proteinExistence type="inferred from homology"/>
<feature type="disulfide bond" evidence="12">
    <location>
        <begin position="494"/>
        <end position="503"/>
    </location>
</feature>
<evidence type="ECO:0000259" key="16">
    <source>
        <dbReference type="PROSITE" id="PS50026"/>
    </source>
</evidence>
<protein>
    <submittedName>
        <fullName evidence="18">Platelet endothelial aggregation receptor 1</fullName>
    </submittedName>
</protein>
<dbReference type="Proteomes" id="UP000265160">
    <property type="component" value="LG11"/>
</dbReference>
<feature type="disulfide bond" evidence="12">
    <location>
        <begin position="191"/>
        <end position="200"/>
    </location>
</feature>
<evidence type="ECO:0000256" key="4">
    <source>
        <dbReference type="ARBA" id="ARBA00022692"/>
    </source>
</evidence>
<feature type="disulfide bond" evidence="12">
    <location>
        <begin position="276"/>
        <end position="285"/>
    </location>
</feature>
<keyword evidence="7 14" id="KW-1133">Transmembrane helix</keyword>
<keyword evidence="5 15" id="KW-0732">Signal</keyword>
<keyword evidence="9 12" id="KW-1015">Disulfide bond</keyword>
<keyword evidence="10" id="KW-0325">Glycoprotein</keyword>
<organism evidence="18 19">
    <name type="scientific">Maylandia zebra</name>
    <name type="common">zebra mbuna</name>
    <dbReference type="NCBI Taxonomy" id="106582"/>
    <lineage>
        <taxon>Eukaryota</taxon>
        <taxon>Metazoa</taxon>
        <taxon>Chordata</taxon>
        <taxon>Craniata</taxon>
        <taxon>Vertebrata</taxon>
        <taxon>Euteleostomi</taxon>
        <taxon>Actinopterygii</taxon>
        <taxon>Neopterygii</taxon>
        <taxon>Teleostei</taxon>
        <taxon>Neoteleostei</taxon>
        <taxon>Acanthomorphata</taxon>
        <taxon>Ovalentaria</taxon>
        <taxon>Cichlomorphae</taxon>
        <taxon>Cichliformes</taxon>
        <taxon>Cichlidae</taxon>
        <taxon>African cichlids</taxon>
        <taxon>Pseudocrenilabrinae</taxon>
        <taxon>Haplochromini</taxon>
        <taxon>Maylandia</taxon>
        <taxon>Maylandia zebra complex</taxon>
    </lineage>
</organism>
<dbReference type="Pfam" id="PF12661">
    <property type="entry name" value="hEGF"/>
    <property type="match status" value="2"/>
</dbReference>
<dbReference type="Gene3D" id="2.170.300.10">
    <property type="entry name" value="Tie2 ligand-binding domain superfamily"/>
    <property type="match status" value="4"/>
</dbReference>
<evidence type="ECO:0000256" key="6">
    <source>
        <dbReference type="ARBA" id="ARBA00022737"/>
    </source>
</evidence>
<keyword evidence="3 12" id="KW-0245">EGF-like domain</keyword>